<gene>
    <name evidence="4" type="primary">grpE_4</name>
    <name evidence="4" type="ORF">BMF81_03534</name>
</gene>
<name>A0A2S0Q3Z3_NODSP</name>
<feature type="coiled-coil region" evidence="2">
    <location>
        <begin position="127"/>
        <end position="154"/>
    </location>
</feature>
<organism evidence="4 5">
    <name type="scientific">Nodularia spumigena UHCC 0039</name>
    <dbReference type="NCBI Taxonomy" id="1914872"/>
    <lineage>
        <taxon>Bacteria</taxon>
        <taxon>Bacillati</taxon>
        <taxon>Cyanobacteriota</taxon>
        <taxon>Cyanophyceae</taxon>
        <taxon>Nostocales</taxon>
        <taxon>Nodulariaceae</taxon>
        <taxon>Nodularia</taxon>
    </lineage>
</organism>
<dbReference type="Pfam" id="PF01025">
    <property type="entry name" value="GrpE"/>
    <property type="match status" value="1"/>
</dbReference>
<protein>
    <submittedName>
        <fullName evidence="4">Protein GrpE</fullName>
    </submittedName>
</protein>
<feature type="transmembrane region" description="Helical" evidence="3">
    <location>
        <begin position="16"/>
        <end position="37"/>
    </location>
</feature>
<keyword evidence="2" id="KW-0175">Coiled coil</keyword>
<dbReference type="GO" id="GO:0006457">
    <property type="term" value="P:protein folding"/>
    <property type="evidence" value="ECO:0007669"/>
    <property type="project" value="InterPro"/>
</dbReference>
<dbReference type="GO" id="GO:0000774">
    <property type="term" value="F:adenyl-nucleotide exchange factor activity"/>
    <property type="evidence" value="ECO:0007669"/>
    <property type="project" value="InterPro"/>
</dbReference>
<dbReference type="AlphaFoldDB" id="A0A2S0Q3Z3"/>
<accession>A0A2S0Q3Z3</accession>
<sequence length="268" mass="30865">MRNDKHPIPSYVKKSWLLYSITAIILITSLVGLAVALLPNAIIEIQRDILFIISAIYLLASCSFFLWIYLRNQDQEFVGILPKAIDDLKRVGREYYNNTAAIQDNSASVEQLHNRIKQEIRSFVESNKSLENLLIEVRQEKGNLQRELENWQESTIEFFQLLERALEQQNPDVQESLQKNLKEFERIVNKRGFYRIAPTPQDKFDEIQHEWKGKESSSEVEPGNILKCERWGYKSGAKVLQLAEVILAIAPENSNASEASNSIEISQV</sequence>
<keyword evidence="3" id="KW-1133">Transmembrane helix</keyword>
<evidence type="ECO:0000256" key="2">
    <source>
        <dbReference type="SAM" id="Coils"/>
    </source>
</evidence>
<evidence type="ECO:0000256" key="3">
    <source>
        <dbReference type="SAM" id="Phobius"/>
    </source>
</evidence>
<proteinExistence type="predicted"/>
<keyword evidence="1" id="KW-0143">Chaperone</keyword>
<dbReference type="SUPFAM" id="SSF51064">
    <property type="entry name" value="Head domain of nucleotide exchange factor GrpE"/>
    <property type="match status" value="1"/>
</dbReference>
<evidence type="ECO:0000313" key="5">
    <source>
        <dbReference type="Proteomes" id="UP000244056"/>
    </source>
</evidence>
<evidence type="ECO:0000256" key="1">
    <source>
        <dbReference type="ARBA" id="ARBA00023186"/>
    </source>
</evidence>
<dbReference type="GO" id="GO:0051087">
    <property type="term" value="F:protein-folding chaperone binding"/>
    <property type="evidence" value="ECO:0007669"/>
    <property type="project" value="InterPro"/>
</dbReference>
<keyword evidence="3" id="KW-0472">Membrane</keyword>
<feature type="transmembrane region" description="Helical" evidence="3">
    <location>
        <begin position="49"/>
        <end position="70"/>
    </location>
</feature>
<dbReference type="GeneID" id="78018802"/>
<dbReference type="EMBL" id="CP020114">
    <property type="protein sequence ID" value="AVZ31146.1"/>
    <property type="molecule type" value="Genomic_DNA"/>
</dbReference>
<evidence type="ECO:0000313" key="4">
    <source>
        <dbReference type="EMBL" id="AVZ31146.1"/>
    </source>
</evidence>
<dbReference type="Proteomes" id="UP000244056">
    <property type="component" value="Chromosome"/>
</dbReference>
<dbReference type="InterPro" id="IPR000740">
    <property type="entry name" value="GrpE"/>
</dbReference>
<dbReference type="Gene3D" id="2.30.22.10">
    <property type="entry name" value="Head domain of nucleotide exchange factor GrpE"/>
    <property type="match status" value="1"/>
</dbReference>
<dbReference type="InterPro" id="IPR009012">
    <property type="entry name" value="GrpE_head"/>
</dbReference>
<dbReference type="RefSeq" id="WP_107806697.1">
    <property type="nucleotide sequence ID" value="NZ_CAWNZE010000001.1"/>
</dbReference>
<dbReference type="GO" id="GO:0042803">
    <property type="term" value="F:protein homodimerization activity"/>
    <property type="evidence" value="ECO:0007669"/>
    <property type="project" value="InterPro"/>
</dbReference>
<keyword evidence="3" id="KW-0812">Transmembrane</keyword>
<dbReference type="KEGG" id="nsp:BMF81_03534"/>
<reference evidence="4 5" key="1">
    <citation type="submission" date="2017-03" db="EMBL/GenBank/DDBJ databases">
        <title>Comparative genomics of the toxic Baltic Sea cyanobacteria Nodularia spumigena UHCC 0039 and its response on varying salinity.</title>
        <authorList>
            <person name="Teikari J.E."/>
        </authorList>
    </citation>
    <scope>NUCLEOTIDE SEQUENCE [LARGE SCALE GENOMIC DNA]</scope>
    <source>
        <strain evidence="4 5">UHCC 0039</strain>
    </source>
</reference>